<feature type="transmembrane region" description="Helical" evidence="2">
    <location>
        <begin position="255"/>
        <end position="275"/>
    </location>
</feature>
<accession>A0A067NUW6</accession>
<feature type="compositionally biased region" description="Polar residues" evidence="1">
    <location>
        <begin position="333"/>
        <end position="352"/>
    </location>
</feature>
<dbReference type="HOGENOM" id="CLU_044614_0_2_1"/>
<feature type="transmembrane region" description="Helical" evidence="2">
    <location>
        <begin position="29"/>
        <end position="47"/>
    </location>
</feature>
<feature type="transmembrane region" description="Helical" evidence="2">
    <location>
        <begin position="180"/>
        <end position="202"/>
    </location>
</feature>
<keyword evidence="2" id="KW-1133">Transmembrane helix</keyword>
<dbReference type="EMBL" id="KL198005">
    <property type="protein sequence ID" value="KDQ31838.1"/>
    <property type="molecule type" value="Genomic_DNA"/>
</dbReference>
<evidence type="ECO:0000256" key="2">
    <source>
        <dbReference type="SAM" id="Phobius"/>
    </source>
</evidence>
<proteinExistence type="predicted"/>
<evidence type="ECO:0000313" key="4">
    <source>
        <dbReference type="Proteomes" id="UP000027073"/>
    </source>
</evidence>
<feature type="compositionally biased region" description="Basic and acidic residues" evidence="1">
    <location>
        <begin position="308"/>
        <end position="318"/>
    </location>
</feature>
<feature type="region of interest" description="Disordered" evidence="1">
    <location>
        <begin position="299"/>
        <end position="318"/>
    </location>
</feature>
<protein>
    <submittedName>
        <fullName evidence="3">Uncharacterized protein</fullName>
    </submittedName>
</protein>
<feature type="transmembrane region" description="Helical" evidence="2">
    <location>
        <begin position="140"/>
        <end position="160"/>
    </location>
</feature>
<feature type="transmembrane region" description="Helical" evidence="2">
    <location>
        <begin position="109"/>
        <end position="128"/>
    </location>
</feature>
<reference evidence="4" key="1">
    <citation type="journal article" date="2014" name="Proc. Natl. Acad. Sci. U.S.A.">
        <title>Extensive sampling of basidiomycete genomes demonstrates inadequacy of the white-rot/brown-rot paradigm for wood decay fungi.</title>
        <authorList>
            <person name="Riley R."/>
            <person name="Salamov A.A."/>
            <person name="Brown D.W."/>
            <person name="Nagy L.G."/>
            <person name="Floudas D."/>
            <person name="Held B.W."/>
            <person name="Levasseur A."/>
            <person name="Lombard V."/>
            <person name="Morin E."/>
            <person name="Otillar R."/>
            <person name="Lindquist E.A."/>
            <person name="Sun H."/>
            <person name="LaButti K.M."/>
            <person name="Schmutz J."/>
            <person name="Jabbour D."/>
            <person name="Luo H."/>
            <person name="Baker S.E."/>
            <person name="Pisabarro A.G."/>
            <person name="Walton J.D."/>
            <person name="Blanchette R.A."/>
            <person name="Henrissat B."/>
            <person name="Martin F."/>
            <person name="Cullen D."/>
            <person name="Hibbett D.S."/>
            <person name="Grigoriev I.V."/>
        </authorList>
    </citation>
    <scope>NUCLEOTIDE SEQUENCE [LARGE SCALE GENOMIC DNA]</scope>
    <source>
        <strain evidence="4">PC15</strain>
    </source>
</reference>
<dbReference type="OrthoDB" id="3245627at2759"/>
<name>A0A067NUW6_PLEO1</name>
<organism evidence="3 4">
    <name type="scientific">Pleurotus ostreatus (strain PC15)</name>
    <name type="common">Oyster mushroom</name>
    <dbReference type="NCBI Taxonomy" id="1137138"/>
    <lineage>
        <taxon>Eukaryota</taxon>
        <taxon>Fungi</taxon>
        <taxon>Dikarya</taxon>
        <taxon>Basidiomycota</taxon>
        <taxon>Agaricomycotina</taxon>
        <taxon>Agaricomycetes</taxon>
        <taxon>Agaricomycetidae</taxon>
        <taxon>Agaricales</taxon>
        <taxon>Pleurotineae</taxon>
        <taxon>Pleurotaceae</taxon>
        <taxon>Pleurotus</taxon>
    </lineage>
</organism>
<evidence type="ECO:0000256" key="1">
    <source>
        <dbReference type="SAM" id="MobiDB-lite"/>
    </source>
</evidence>
<feature type="transmembrane region" description="Helical" evidence="2">
    <location>
        <begin position="223"/>
        <end position="243"/>
    </location>
</feature>
<gene>
    <name evidence="3" type="ORF">PLEOSDRAFT_1100365</name>
</gene>
<dbReference type="InParanoid" id="A0A067NUW6"/>
<dbReference type="AlphaFoldDB" id="A0A067NUW6"/>
<dbReference type="Proteomes" id="UP000027073">
    <property type="component" value="Unassembled WGS sequence"/>
</dbReference>
<keyword evidence="2" id="KW-0472">Membrane</keyword>
<feature type="region of interest" description="Disordered" evidence="1">
    <location>
        <begin position="330"/>
        <end position="352"/>
    </location>
</feature>
<feature type="transmembrane region" description="Helical" evidence="2">
    <location>
        <begin position="59"/>
        <end position="81"/>
    </location>
</feature>
<dbReference type="STRING" id="1137138.A0A067NUW6"/>
<dbReference type="VEuPathDB" id="FungiDB:PLEOSDRAFT_1100365"/>
<keyword evidence="2" id="KW-0812">Transmembrane</keyword>
<sequence>MSNPNRPNLPDRIIWLERAVLVGDCVSQMLYGILFLVFAQIIYTLAIRPRQSGPRKWPLIAYTILLFVLCSVYNCMNLNSLRLMFVDNRMKPGGPTAYALSEYGKPITVIPNACAIVGDWLAAGFLLYRCMVIFHMKFYIVAVPILMYLGSVATGCLVLYRSSRPGAHLWTKTTVDFGVPYFSLSVALNVLITMMISIRLLMFRHSLRKALGPQAMSVPYASIAAMLIESSALYAGISLIFIGGYGAKSVVSNMFLPNMVMAQFLAPMLIILRVAQRRAWDSKTATTAPMTALNFNKASPGAHHHAHTHTDYTEDQNEKFDSLPNVQLKFKQSDGSYGDSTTQFTNSTRTQA</sequence>
<evidence type="ECO:0000313" key="3">
    <source>
        <dbReference type="EMBL" id="KDQ31838.1"/>
    </source>
</evidence>